<dbReference type="AlphaFoldDB" id="A0A3B0WP04"/>
<keyword evidence="4" id="KW-0472">Membrane</keyword>
<dbReference type="GO" id="GO:0031241">
    <property type="term" value="C:periplasmic side of cell outer membrane"/>
    <property type="evidence" value="ECO:0007669"/>
    <property type="project" value="TreeGrafter"/>
</dbReference>
<dbReference type="CDD" id="cd06339">
    <property type="entry name" value="PBP1_YraM_LppC_lipoprotein-like"/>
    <property type="match status" value="1"/>
</dbReference>
<gene>
    <name evidence="9" type="ORF">MNBD_GAMMA05-730</name>
</gene>
<dbReference type="Gene3D" id="1.25.40.650">
    <property type="match status" value="1"/>
</dbReference>
<dbReference type="EMBL" id="UOFE01000027">
    <property type="protein sequence ID" value="VAW52397.1"/>
    <property type="molecule type" value="Genomic_DNA"/>
</dbReference>
<evidence type="ECO:0000256" key="6">
    <source>
        <dbReference type="ARBA" id="ARBA00023237"/>
    </source>
</evidence>
<accession>A0A3B0WP04</accession>
<evidence type="ECO:0000256" key="8">
    <source>
        <dbReference type="SAM" id="MobiDB-lite"/>
    </source>
</evidence>
<feature type="region of interest" description="Disordered" evidence="8">
    <location>
        <begin position="22"/>
        <end position="45"/>
    </location>
</feature>
<dbReference type="GO" id="GO:0009252">
    <property type="term" value="P:peptidoglycan biosynthetic process"/>
    <property type="evidence" value="ECO:0007669"/>
    <property type="project" value="UniProtKB-KW"/>
</dbReference>
<keyword evidence="5" id="KW-0564">Palmitate</keyword>
<dbReference type="Gene3D" id="3.40.50.2300">
    <property type="match status" value="2"/>
</dbReference>
<protein>
    <submittedName>
        <fullName evidence="9">Penicillin-binding protein activator LpoA</fullName>
    </submittedName>
</protein>
<reference evidence="9" key="1">
    <citation type="submission" date="2018-06" db="EMBL/GenBank/DDBJ databases">
        <authorList>
            <person name="Zhirakovskaya E."/>
        </authorList>
    </citation>
    <scope>NUCLEOTIDE SEQUENCE</scope>
</reference>
<dbReference type="InterPro" id="IPR007443">
    <property type="entry name" value="LpoA"/>
</dbReference>
<proteinExistence type="predicted"/>
<organism evidence="9">
    <name type="scientific">hydrothermal vent metagenome</name>
    <dbReference type="NCBI Taxonomy" id="652676"/>
    <lineage>
        <taxon>unclassified sequences</taxon>
        <taxon>metagenomes</taxon>
        <taxon>ecological metagenomes</taxon>
    </lineage>
</organism>
<evidence type="ECO:0000256" key="1">
    <source>
        <dbReference type="ARBA" id="ARBA00022729"/>
    </source>
</evidence>
<keyword evidence="1" id="KW-0732">Signal</keyword>
<evidence type="ECO:0000256" key="3">
    <source>
        <dbReference type="ARBA" id="ARBA00022984"/>
    </source>
</evidence>
<keyword evidence="7" id="KW-0449">Lipoprotein</keyword>
<dbReference type="GO" id="GO:0008360">
    <property type="term" value="P:regulation of cell shape"/>
    <property type="evidence" value="ECO:0007669"/>
    <property type="project" value="UniProtKB-KW"/>
</dbReference>
<dbReference type="InterPro" id="IPR028082">
    <property type="entry name" value="Peripla_BP_I"/>
</dbReference>
<dbReference type="PROSITE" id="PS51257">
    <property type="entry name" value="PROKAR_LIPOPROTEIN"/>
    <property type="match status" value="1"/>
</dbReference>
<evidence type="ECO:0000313" key="9">
    <source>
        <dbReference type="EMBL" id="VAW52397.1"/>
    </source>
</evidence>
<dbReference type="GO" id="GO:0030234">
    <property type="term" value="F:enzyme regulator activity"/>
    <property type="evidence" value="ECO:0007669"/>
    <property type="project" value="TreeGrafter"/>
</dbReference>
<dbReference type="InterPro" id="IPR011990">
    <property type="entry name" value="TPR-like_helical_dom_sf"/>
</dbReference>
<keyword evidence="6" id="KW-0998">Cell outer membrane</keyword>
<dbReference type="Pfam" id="PF04348">
    <property type="entry name" value="LppC"/>
    <property type="match status" value="1"/>
</dbReference>
<dbReference type="SUPFAM" id="SSF53822">
    <property type="entry name" value="Periplasmic binding protein-like I"/>
    <property type="match status" value="1"/>
</dbReference>
<evidence type="ECO:0000256" key="7">
    <source>
        <dbReference type="ARBA" id="ARBA00023288"/>
    </source>
</evidence>
<evidence type="ECO:0000256" key="5">
    <source>
        <dbReference type="ARBA" id="ARBA00023139"/>
    </source>
</evidence>
<keyword evidence="2" id="KW-0133">Cell shape</keyword>
<name>A0A3B0WP04_9ZZZZ</name>
<dbReference type="PANTHER" id="PTHR38038:SF1">
    <property type="entry name" value="PENICILLIN-BINDING PROTEIN ACTIVATOR LPOA"/>
    <property type="match status" value="1"/>
</dbReference>
<dbReference type="Gene3D" id="1.25.40.10">
    <property type="entry name" value="Tetratricopeptide repeat domain"/>
    <property type="match status" value="1"/>
</dbReference>
<sequence>MKSHTLKLFLLACIISLSACDTQPTKPDQTATKDSRPTTEEQATLTDEAEQWLTSAENSDNHSEQIKYRALAARYYLEAGKTDPAQRQLDIIKLTAGSVTDGTNKAAISLLSADIAIHKKNAVLASQILSASSPISRDQQLYFYALKADLDYLSGKYMFTVDRRVQLDTYILDKKDKNRNHKKIWIALSTLSTTQLNNQYSSNPVIRGWLDLAKVMRSGQQNISKLEDDLLDWGTRYPSHPVGEMFLSELIDNYQAYTKDTKHIAVLLPMNGNLSSISNSIKNGFLSAYYNDTNTTTKPVLSFYDSSDESQSFRQLYERAIDSGATNIIGPLDKVSINQLTQQRELDIPVLTLNYAENNFNNTENLFQFGLSPEDEARQVAELVIRQNKLRAAVFYPDSKWGERLNKAFSEHYESLGGRVLTVKNYATSSNDYRRPIRTLFNLDQSDIRRRKVENTISERAQSEPYRRQDIDMVFLAATHHSARGIMPAFKFHHAGDLPVYSTSHVYTGKINRDLDRDLDGLTFCDLPWILQNHSPLANVFSKNWPEQQSLTRLYALGIDAYHLVYNLDYLNKNSYAFYDGQTGNIQLDENNRVTRKLLWAQFKSGRPVYFEPVLPELADLTHTETEAETETEN</sequence>
<evidence type="ECO:0000256" key="4">
    <source>
        <dbReference type="ARBA" id="ARBA00023136"/>
    </source>
</evidence>
<dbReference type="PANTHER" id="PTHR38038">
    <property type="entry name" value="PENICILLIN-BINDING PROTEIN ACTIVATOR LPOA"/>
    <property type="match status" value="1"/>
</dbReference>
<keyword evidence="3" id="KW-0573">Peptidoglycan synthesis</keyword>
<evidence type="ECO:0000256" key="2">
    <source>
        <dbReference type="ARBA" id="ARBA00022960"/>
    </source>
</evidence>